<dbReference type="Proteomes" id="UP000789901">
    <property type="component" value="Unassembled WGS sequence"/>
</dbReference>
<evidence type="ECO:0000313" key="2">
    <source>
        <dbReference type="Proteomes" id="UP000789901"/>
    </source>
</evidence>
<sequence length="143" mass="16800">FEKSKTKASPLHKDITRLSKLMQLVCKKCGSSLDMDAFKSINNFIEVLNRKHFTNLQGISHNEEQSLKRWLVEAKSCWKSLRVIERVEEDKSTQKKIRQAVDRHNHNIVNEFYLPLKEVKGKWYANILEEVSLEEWMIALGKT</sequence>
<accession>A0ABN7XNL0</accession>
<proteinExistence type="predicted"/>
<organism evidence="1 2">
    <name type="scientific">Gigaspora margarita</name>
    <dbReference type="NCBI Taxonomy" id="4874"/>
    <lineage>
        <taxon>Eukaryota</taxon>
        <taxon>Fungi</taxon>
        <taxon>Fungi incertae sedis</taxon>
        <taxon>Mucoromycota</taxon>
        <taxon>Glomeromycotina</taxon>
        <taxon>Glomeromycetes</taxon>
        <taxon>Diversisporales</taxon>
        <taxon>Gigasporaceae</taxon>
        <taxon>Gigaspora</taxon>
    </lineage>
</organism>
<reference evidence="1 2" key="1">
    <citation type="submission" date="2021-06" db="EMBL/GenBank/DDBJ databases">
        <authorList>
            <person name="Kallberg Y."/>
            <person name="Tangrot J."/>
            <person name="Rosling A."/>
        </authorList>
    </citation>
    <scope>NUCLEOTIDE SEQUENCE [LARGE SCALE GENOMIC DNA]</scope>
    <source>
        <strain evidence="1 2">120-4 pot B 10/14</strain>
    </source>
</reference>
<feature type="non-terminal residue" evidence="1">
    <location>
        <position position="143"/>
    </location>
</feature>
<evidence type="ECO:0000313" key="1">
    <source>
        <dbReference type="EMBL" id="CAG8855539.1"/>
    </source>
</evidence>
<keyword evidence="2" id="KW-1185">Reference proteome</keyword>
<dbReference type="EMBL" id="CAJVQB010150398">
    <property type="protein sequence ID" value="CAG8855539.1"/>
    <property type="molecule type" value="Genomic_DNA"/>
</dbReference>
<gene>
    <name evidence="1" type="ORF">GMARGA_LOCUS44360</name>
</gene>
<feature type="non-terminal residue" evidence="1">
    <location>
        <position position="1"/>
    </location>
</feature>
<name>A0ABN7XNL0_GIGMA</name>
<protein>
    <submittedName>
        <fullName evidence="1">5030_t:CDS:1</fullName>
    </submittedName>
</protein>
<comment type="caution">
    <text evidence="1">The sequence shown here is derived from an EMBL/GenBank/DDBJ whole genome shotgun (WGS) entry which is preliminary data.</text>
</comment>